<dbReference type="InterPro" id="IPR023395">
    <property type="entry name" value="MCP_dom_sf"/>
</dbReference>
<dbReference type="InterPro" id="IPR018108">
    <property type="entry name" value="MCP_transmembrane"/>
</dbReference>
<sequence>MLQDAEGKISGPRTVIAGFGAGVTESLLAVTPFESIKTTLIDDRKSANPRMRGFLHAVPIIARERGLRGFFQGFVPTTARQAANSAVRFGSYTFLRQLAQSYTAPGEKLGALSTFGIGGVAGLITVYATQPLDTVKTRMQSIEARSLYKNTFACAATIFRNEGILTFWSGALPRLFLTKPGLPYADLKGLRCGSVESARAQPQSLRPTSASPGLQLNTPTHDSPSSPFFLYLLDSSESSFVLLFVSHTLQNEFPTLREGQKTSMLTILQQPQIANDDAPTSPETPNSPPPSFRSRASSPTSRSNEPVDQNLADTFDADGSDSDEENDGDDRQRLMRGTPSTSSVEDTPIPATTTTVGERPARRLKGGLLFYPSLLLIRTYEQAAADAAPPYWETTILAPGLGGPDEVYVEGLPVGSVFSFIWNGMISMSFQLVGFLLTYLLHTTHAAKNGSRAGLGITLVQYGFYMKGSSSGTITTPANGQDPSYNQPPDPNSHDFDPNQVNAGTGVDAGSGGIGDMASSDWLAYILMIVGWFILIRAVSDFLKARRHEQLVLQSPERGLNVPIIASGEEAETVV</sequence>
<comment type="subcellular location">
    <subcellularLocation>
        <location evidence="1">Mitochondrion membrane</location>
        <topology evidence="1">Multi-pass membrane protein</topology>
    </subcellularLocation>
</comment>
<feature type="region of interest" description="Disordered" evidence="12">
    <location>
        <begin position="475"/>
        <end position="508"/>
    </location>
</feature>
<evidence type="ECO:0000313" key="15">
    <source>
        <dbReference type="Proteomes" id="UP000785200"/>
    </source>
</evidence>
<dbReference type="PANTHER" id="PTHR45788">
    <property type="entry name" value="SUCCINATE/FUMARATE MITOCHONDRIAL TRANSPORTER-RELATED"/>
    <property type="match status" value="1"/>
</dbReference>
<accession>A0A9P6VFR6</accession>
<feature type="compositionally biased region" description="Polar residues" evidence="12">
    <location>
        <begin position="200"/>
        <end position="221"/>
    </location>
</feature>
<dbReference type="Pfam" id="PF10176">
    <property type="entry name" value="NEDD4_Bsd2"/>
    <property type="match status" value="1"/>
</dbReference>
<feature type="compositionally biased region" description="Acidic residues" evidence="12">
    <location>
        <begin position="315"/>
        <end position="328"/>
    </location>
</feature>
<keyword evidence="5" id="KW-0677">Repeat</keyword>
<organism evidence="14 15">
    <name type="scientific">Hyphodiscus hymeniophilus</name>
    <dbReference type="NCBI Taxonomy" id="353542"/>
    <lineage>
        <taxon>Eukaryota</taxon>
        <taxon>Fungi</taxon>
        <taxon>Dikarya</taxon>
        <taxon>Ascomycota</taxon>
        <taxon>Pezizomycotina</taxon>
        <taxon>Leotiomycetes</taxon>
        <taxon>Helotiales</taxon>
        <taxon>Hyphodiscaceae</taxon>
        <taxon>Hyphodiscus</taxon>
    </lineage>
</organism>
<dbReference type="AlphaFoldDB" id="A0A9P6VFR6"/>
<keyword evidence="3 11" id="KW-0813">Transport</keyword>
<evidence type="ECO:0000256" key="2">
    <source>
        <dbReference type="ARBA" id="ARBA00006375"/>
    </source>
</evidence>
<keyword evidence="8" id="KW-0496">Mitochondrion</keyword>
<dbReference type="OrthoDB" id="44467at2759"/>
<evidence type="ECO:0000256" key="3">
    <source>
        <dbReference type="ARBA" id="ARBA00022448"/>
    </source>
</evidence>
<dbReference type="CDD" id="cd22212">
    <property type="entry name" value="NDFIP-like"/>
    <property type="match status" value="1"/>
</dbReference>
<evidence type="ECO:0000256" key="8">
    <source>
        <dbReference type="ARBA" id="ARBA00023128"/>
    </source>
</evidence>
<dbReference type="Proteomes" id="UP000785200">
    <property type="component" value="Unassembled WGS sequence"/>
</dbReference>
<evidence type="ECO:0000256" key="10">
    <source>
        <dbReference type="PROSITE-ProRule" id="PRU00282"/>
    </source>
</evidence>
<dbReference type="InterPro" id="IPR019325">
    <property type="entry name" value="NEDD4/Bsd2"/>
</dbReference>
<comment type="similarity">
    <text evidence="2 11">Belongs to the mitochondrial carrier (TC 2.A.29) family.</text>
</comment>
<feature type="region of interest" description="Disordered" evidence="12">
    <location>
        <begin position="198"/>
        <end position="221"/>
    </location>
</feature>
<comment type="caution">
    <text evidence="14">The sequence shown here is derived from an EMBL/GenBank/DDBJ whole genome shotgun (WGS) entry which is preliminary data.</text>
</comment>
<evidence type="ECO:0000256" key="13">
    <source>
        <dbReference type="SAM" id="Phobius"/>
    </source>
</evidence>
<keyword evidence="6" id="KW-0999">Mitochondrion inner membrane</keyword>
<feature type="compositionally biased region" description="Low complexity" evidence="12">
    <location>
        <begin position="292"/>
        <end position="303"/>
    </location>
</feature>
<keyword evidence="4 10" id="KW-0812">Transmembrane</keyword>
<gene>
    <name evidence="14" type="ORF">D0Z07_6973</name>
</gene>
<feature type="compositionally biased region" description="Polar residues" evidence="12">
    <location>
        <begin position="338"/>
        <end position="356"/>
    </location>
</feature>
<evidence type="ECO:0000256" key="6">
    <source>
        <dbReference type="ARBA" id="ARBA00022792"/>
    </source>
</evidence>
<evidence type="ECO:0000256" key="9">
    <source>
        <dbReference type="ARBA" id="ARBA00023136"/>
    </source>
</evidence>
<dbReference type="GO" id="GO:0031966">
    <property type="term" value="C:mitochondrial membrane"/>
    <property type="evidence" value="ECO:0007669"/>
    <property type="project" value="UniProtKB-SubCell"/>
</dbReference>
<feature type="region of interest" description="Disordered" evidence="12">
    <location>
        <begin position="273"/>
        <end position="357"/>
    </location>
</feature>
<dbReference type="EMBL" id="VNKQ01000013">
    <property type="protein sequence ID" value="KAG0647105.1"/>
    <property type="molecule type" value="Genomic_DNA"/>
</dbReference>
<dbReference type="GO" id="GO:0006843">
    <property type="term" value="P:mitochondrial citrate transmembrane transport"/>
    <property type="evidence" value="ECO:0007669"/>
    <property type="project" value="TreeGrafter"/>
</dbReference>
<protein>
    <submittedName>
        <fullName evidence="14">Tricarboxylate transporter FUM11</fullName>
    </submittedName>
</protein>
<dbReference type="PROSITE" id="PS50920">
    <property type="entry name" value="SOLCAR"/>
    <property type="match status" value="2"/>
</dbReference>
<reference evidence="14" key="1">
    <citation type="submission" date="2019-07" db="EMBL/GenBank/DDBJ databases">
        <title>Hyphodiscus hymeniophilus genome sequencing and assembly.</title>
        <authorList>
            <person name="Kramer G."/>
            <person name="Nodwell J."/>
        </authorList>
    </citation>
    <scope>NUCLEOTIDE SEQUENCE</scope>
    <source>
        <strain evidence="14">ATCC 34498</strain>
    </source>
</reference>
<name>A0A9P6VFR6_9HELO</name>
<evidence type="ECO:0000256" key="1">
    <source>
        <dbReference type="ARBA" id="ARBA00004225"/>
    </source>
</evidence>
<evidence type="ECO:0000256" key="11">
    <source>
        <dbReference type="RuleBase" id="RU000488"/>
    </source>
</evidence>
<dbReference type="GO" id="GO:0030001">
    <property type="term" value="P:metal ion transport"/>
    <property type="evidence" value="ECO:0007669"/>
    <property type="project" value="InterPro"/>
</dbReference>
<keyword evidence="15" id="KW-1185">Reference proteome</keyword>
<feature type="repeat" description="Solcar" evidence="10">
    <location>
        <begin position="12"/>
        <end position="98"/>
    </location>
</feature>
<keyword evidence="9 10" id="KW-0472">Membrane</keyword>
<evidence type="ECO:0000313" key="14">
    <source>
        <dbReference type="EMBL" id="KAG0647105.1"/>
    </source>
</evidence>
<dbReference type="Pfam" id="PF00153">
    <property type="entry name" value="Mito_carr"/>
    <property type="match status" value="2"/>
</dbReference>
<evidence type="ECO:0000256" key="7">
    <source>
        <dbReference type="ARBA" id="ARBA00022989"/>
    </source>
</evidence>
<evidence type="ECO:0000256" key="12">
    <source>
        <dbReference type="SAM" id="MobiDB-lite"/>
    </source>
</evidence>
<evidence type="ECO:0000256" key="5">
    <source>
        <dbReference type="ARBA" id="ARBA00022737"/>
    </source>
</evidence>
<dbReference type="PANTHER" id="PTHR45788:SF4">
    <property type="entry name" value="TRICARBOXYLATE TRANSPORT PROTEIN, MITOCHONDRIAL"/>
    <property type="match status" value="1"/>
</dbReference>
<feature type="repeat" description="Solcar" evidence="10">
    <location>
        <begin position="109"/>
        <end position="201"/>
    </location>
</feature>
<dbReference type="GO" id="GO:0071913">
    <property type="term" value="F:citrate secondary active transmembrane transporter activity"/>
    <property type="evidence" value="ECO:0007669"/>
    <property type="project" value="TreeGrafter"/>
</dbReference>
<feature type="transmembrane region" description="Helical" evidence="13">
    <location>
        <begin position="522"/>
        <end position="540"/>
    </location>
</feature>
<dbReference type="InterPro" id="IPR049563">
    <property type="entry name" value="TXTP-like"/>
</dbReference>
<dbReference type="SUPFAM" id="SSF103506">
    <property type="entry name" value="Mitochondrial carrier"/>
    <property type="match status" value="1"/>
</dbReference>
<proteinExistence type="inferred from homology"/>
<evidence type="ECO:0000256" key="4">
    <source>
        <dbReference type="ARBA" id="ARBA00022692"/>
    </source>
</evidence>
<dbReference type="GO" id="GO:0007034">
    <property type="term" value="P:vacuolar transport"/>
    <property type="evidence" value="ECO:0007669"/>
    <property type="project" value="InterPro"/>
</dbReference>
<feature type="compositionally biased region" description="Polar residues" evidence="12">
    <location>
        <begin position="475"/>
        <end position="485"/>
    </location>
</feature>
<dbReference type="Gene3D" id="1.50.40.10">
    <property type="entry name" value="Mitochondrial carrier domain"/>
    <property type="match status" value="1"/>
</dbReference>
<keyword evidence="7 13" id="KW-1133">Transmembrane helix</keyword>